<evidence type="ECO:0000313" key="1">
    <source>
        <dbReference type="EMBL" id="TWF76641.1"/>
    </source>
</evidence>
<accession>A0A561SP50</accession>
<proteinExistence type="predicted"/>
<dbReference type="EMBL" id="VIWU01000001">
    <property type="protein sequence ID" value="TWF76641.1"/>
    <property type="molecule type" value="Genomic_DNA"/>
</dbReference>
<comment type="caution">
    <text evidence="1">The sequence shown here is derived from an EMBL/GenBank/DDBJ whole genome shotgun (WGS) entry which is preliminary data.</text>
</comment>
<organism evidence="1 2">
    <name type="scientific">Pseudonocardia hierapolitana</name>
    <dbReference type="NCBI Taxonomy" id="1128676"/>
    <lineage>
        <taxon>Bacteria</taxon>
        <taxon>Bacillati</taxon>
        <taxon>Actinomycetota</taxon>
        <taxon>Actinomycetes</taxon>
        <taxon>Pseudonocardiales</taxon>
        <taxon>Pseudonocardiaceae</taxon>
        <taxon>Pseudonocardia</taxon>
    </lineage>
</organism>
<gene>
    <name evidence="1" type="ORF">FHX44_112535</name>
</gene>
<name>A0A561SP50_9PSEU</name>
<protein>
    <submittedName>
        <fullName evidence="1">Uncharacterized protein</fullName>
    </submittedName>
</protein>
<reference evidence="1 2" key="1">
    <citation type="submission" date="2019-06" db="EMBL/GenBank/DDBJ databases">
        <title>Sequencing the genomes of 1000 actinobacteria strains.</title>
        <authorList>
            <person name="Klenk H.-P."/>
        </authorList>
    </citation>
    <scope>NUCLEOTIDE SEQUENCE [LARGE SCALE GENOMIC DNA]</scope>
    <source>
        <strain evidence="1 2">DSM 45671</strain>
    </source>
</reference>
<evidence type="ECO:0000313" key="2">
    <source>
        <dbReference type="Proteomes" id="UP000321261"/>
    </source>
</evidence>
<keyword evidence="2" id="KW-1185">Reference proteome</keyword>
<dbReference type="AlphaFoldDB" id="A0A561SP50"/>
<dbReference type="Proteomes" id="UP000321261">
    <property type="component" value="Unassembled WGS sequence"/>
</dbReference>
<sequence>MGRFAGTATFVDVNPEHAHRVHMDEFDVFSPESEAQVCEQVLGDARHGLDTAHSRDRAEVLLGASTAS</sequence>